<evidence type="ECO:0000259" key="1">
    <source>
        <dbReference type="Pfam" id="PF20720"/>
    </source>
</evidence>
<reference evidence="2" key="1">
    <citation type="submission" date="2024-06" db="UniProtKB">
        <authorList>
            <consortium name="RefSeq"/>
        </authorList>
    </citation>
    <scope>NUCLEOTIDE SEQUENCE [LARGE SCALE GENOMIC DNA]</scope>
</reference>
<name>A0A8B8CRI9_CRAVI</name>
<organism evidence="2 3">
    <name type="scientific">Crassostrea virginica</name>
    <name type="common">Eastern oyster</name>
    <dbReference type="NCBI Taxonomy" id="6565"/>
    <lineage>
        <taxon>Eukaryota</taxon>
        <taxon>Metazoa</taxon>
        <taxon>Spiralia</taxon>
        <taxon>Lophotrochozoa</taxon>
        <taxon>Mollusca</taxon>
        <taxon>Bivalvia</taxon>
        <taxon>Autobranchia</taxon>
        <taxon>Pteriomorphia</taxon>
        <taxon>Ostreida</taxon>
        <taxon>Ostreoidea</taxon>
        <taxon>Ostreidae</taxon>
        <taxon>Crassostrea</taxon>
    </lineage>
</organism>
<dbReference type="InterPro" id="IPR049050">
    <property type="entry name" value="nSTAND3"/>
</dbReference>
<dbReference type="SUPFAM" id="SSF52540">
    <property type="entry name" value="P-loop containing nucleoside triphosphate hydrolases"/>
    <property type="match status" value="1"/>
</dbReference>
<protein>
    <submittedName>
        <fullName evidence="3">Uncharacterized protein LOC111121183</fullName>
    </submittedName>
</protein>
<keyword evidence="2" id="KW-1185">Reference proteome</keyword>
<dbReference type="GeneID" id="111121183"/>
<dbReference type="Pfam" id="PF20720">
    <property type="entry name" value="nSTAND3"/>
    <property type="match status" value="1"/>
</dbReference>
<feature type="domain" description="Novel STAND NTPase 3" evidence="1">
    <location>
        <begin position="81"/>
        <end position="174"/>
    </location>
</feature>
<reference evidence="3" key="2">
    <citation type="submission" date="2025-08" db="UniProtKB">
        <authorList>
            <consortium name="RefSeq"/>
        </authorList>
    </citation>
    <scope>IDENTIFICATION</scope>
    <source>
        <tissue evidence="3">Whole sample</tissue>
    </source>
</reference>
<dbReference type="RefSeq" id="XP_022318452.1">
    <property type="nucleotide sequence ID" value="XM_022462744.1"/>
</dbReference>
<dbReference type="AlphaFoldDB" id="A0A8B8CRI9"/>
<dbReference type="OrthoDB" id="6163133at2759"/>
<accession>A0A8B8CRI9</accession>
<gene>
    <name evidence="3" type="primary">LOC111121183</name>
</gene>
<evidence type="ECO:0000313" key="2">
    <source>
        <dbReference type="Proteomes" id="UP000694844"/>
    </source>
</evidence>
<proteinExistence type="predicted"/>
<dbReference type="InterPro" id="IPR027417">
    <property type="entry name" value="P-loop_NTPase"/>
</dbReference>
<evidence type="ECO:0000313" key="3">
    <source>
        <dbReference type="RefSeq" id="XP_022318452.1"/>
    </source>
</evidence>
<dbReference type="Gene3D" id="3.40.50.300">
    <property type="entry name" value="P-loop containing nucleotide triphosphate hydrolases"/>
    <property type="match status" value="1"/>
</dbReference>
<dbReference type="KEGG" id="cvn:111121183"/>
<dbReference type="Proteomes" id="UP000694844">
    <property type="component" value="Chromosome 1"/>
</dbReference>
<sequence>MFVNMKDLRGFLGHRIHSGEILKSDDPSHIKDDISTLSHLISKLVLKLEEDSTVSTEMENLAYYTKRCLQEHEKKMYIEPRKAMSHSLKHLEDYQTIFIIGDAGSGKTRFCLELMTKFLKKCQDKSQYLTPLILTDSSQWNKIKFDKKYIVFIDDIVGKSNLNAGAFDNWSTVFD</sequence>